<accession>N9CX31</accession>
<keyword evidence="1" id="KW-0472">Membrane</keyword>
<dbReference type="InterPro" id="IPR048130">
    <property type="entry name" value="T6SS_ExIF-like"/>
</dbReference>
<evidence type="ECO:0000313" key="2">
    <source>
        <dbReference type="EMBL" id="ENV72843.1"/>
    </source>
</evidence>
<keyword evidence="1" id="KW-1133">Transmembrane helix</keyword>
<dbReference type="PATRIC" id="fig|1217662.4.peg.2252"/>
<proteinExistence type="predicted"/>
<feature type="transmembrane region" description="Helical" evidence="1">
    <location>
        <begin position="136"/>
        <end position="157"/>
    </location>
</feature>
<dbReference type="RefSeq" id="WP_004982426.1">
    <property type="nucleotide sequence ID" value="NZ_KB849705.1"/>
</dbReference>
<name>N9CX31_ACIJO</name>
<dbReference type="EMBL" id="APPZ01000007">
    <property type="protein sequence ID" value="ENV72843.1"/>
    <property type="molecule type" value="Genomic_DNA"/>
</dbReference>
<dbReference type="NCBIfam" id="NF041560">
    <property type="entry name" value="T6SS_Burk_ExIF"/>
    <property type="match status" value="1"/>
</dbReference>
<dbReference type="HOGENOM" id="CLU_097049_0_0_6"/>
<dbReference type="Proteomes" id="UP000018444">
    <property type="component" value="Unassembled WGS sequence"/>
</dbReference>
<feature type="transmembrane region" description="Helical" evidence="1">
    <location>
        <begin position="169"/>
        <end position="189"/>
    </location>
</feature>
<organism evidence="2 3">
    <name type="scientific">Acinetobacter johnsonii ANC 3681</name>
    <dbReference type="NCBI Taxonomy" id="1217662"/>
    <lineage>
        <taxon>Bacteria</taxon>
        <taxon>Pseudomonadati</taxon>
        <taxon>Pseudomonadota</taxon>
        <taxon>Gammaproteobacteria</taxon>
        <taxon>Moraxellales</taxon>
        <taxon>Moraxellaceae</taxon>
        <taxon>Acinetobacter</taxon>
    </lineage>
</organism>
<evidence type="ECO:0000256" key="1">
    <source>
        <dbReference type="SAM" id="Phobius"/>
    </source>
</evidence>
<reference evidence="2 3" key="1">
    <citation type="submission" date="2013-02" db="EMBL/GenBank/DDBJ databases">
        <title>The Genome Sequence of Acinetobacter johnsonii ANC 3681.</title>
        <authorList>
            <consortium name="The Broad Institute Genome Sequencing Platform"/>
            <consortium name="The Broad Institute Genome Sequencing Center for Infectious Disease"/>
            <person name="Cerqueira G."/>
            <person name="Feldgarden M."/>
            <person name="Courvalin P."/>
            <person name="Perichon B."/>
            <person name="Grillot-Courvalin C."/>
            <person name="Clermont D."/>
            <person name="Rocha E."/>
            <person name="Yoon E.-J."/>
            <person name="Nemec A."/>
            <person name="Walker B."/>
            <person name="Young S.K."/>
            <person name="Zeng Q."/>
            <person name="Gargeya S."/>
            <person name="Fitzgerald M."/>
            <person name="Haas B."/>
            <person name="Abouelleil A."/>
            <person name="Alvarado L."/>
            <person name="Arachchi H.M."/>
            <person name="Berlin A.M."/>
            <person name="Chapman S.B."/>
            <person name="Dewar J."/>
            <person name="Goldberg J."/>
            <person name="Griggs A."/>
            <person name="Gujja S."/>
            <person name="Hansen M."/>
            <person name="Howarth C."/>
            <person name="Imamovic A."/>
            <person name="Larimer J."/>
            <person name="McCowan C."/>
            <person name="Murphy C."/>
            <person name="Neiman D."/>
            <person name="Pearson M."/>
            <person name="Priest M."/>
            <person name="Roberts A."/>
            <person name="Saif S."/>
            <person name="Shea T."/>
            <person name="Sisk P."/>
            <person name="Sykes S."/>
            <person name="Wortman J."/>
            <person name="Nusbaum C."/>
            <person name="Birren B."/>
        </authorList>
    </citation>
    <scope>NUCLEOTIDE SEQUENCE [LARGE SCALE GENOMIC DNA]</scope>
    <source>
        <strain evidence="2 3">ANC 3681</strain>
    </source>
</reference>
<sequence>MEDVLVIKGKIRNLKIEESKIHPLKNLKVQAAGSAILGTLAASSTLMTNAPVLMMAAKGVDAKTFIGEVDGVRIIGQFTTVKFKESDSLIWVISEEKEQGRHLAYSVLDPKTGLLYMMYEMGRSLKNLYVSTIKSIFFLFLFLFLFFSFLFLFLNFLDGGGGDYIRYGGIIFLSCFIFSTVFMLGYITIGNSIISLSKISERIFDKLGFENPKSQDFFQKSLLDMDGMHASVMEYRKNLKGPDPYPEDYFDKKKVSE</sequence>
<dbReference type="GeneID" id="56339483"/>
<protein>
    <submittedName>
        <fullName evidence="2">Uncharacterized protein</fullName>
    </submittedName>
</protein>
<gene>
    <name evidence="2" type="ORF">F946_02323</name>
</gene>
<dbReference type="AlphaFoldDB" id="N9CX31"/>
<keyword evidence="1" id="KW-0812">Transmembrane</keyword>
<comment type="caution">
    <text evidence="2">The sequence shown here is derived from an EMBL/GenBank/DDBJ whole genome shotgun (WGS) entry which is preliminary data.</text>
</comment>
<evidence type="ECO:0000313" key="3">
    <source>
        <dbReference type="Proteomes" id="UP000018444"/>
    </source>
</evidence>